<dbReference type="InterPro" id="IPR023210">
    <property type="entry name" value="NADP_OxRdtase_dom"/>
</dbReference>
<dbReference type="EMBL" id="JBHULB010000007">
    <property type="protein sequence ID" value="MFD2586436.1"/>
    <property type="molecule type" value="Genomic_DNA"/>
</dbReference>
<evidence type="ECO:0000313" key="3">
    <source>
        <dbReference type="Proteomes" id="UP001597526"/>
    </source>
</evidence>
<dbReference type="RefSeq" id="WP_377766013.1">
    <property type="nucleotide sequence ID" value="NZ_JBHULB010000007.1"/>
</dbReference>
<name>A0ABW5MTR7_9FLAO</name>
<accession>A0ABW5MTR7</accession>
<dbReference type="PANTHER" id="PTHR43364">
    <property type="entry name" value="NADH-SPECIFIC METHYLGLYOXAL REDUCTASE-RELATED"/>
    <property type="match status" value="1"/>
</dbReference>
<protein>
    <submittedName>
        <fullName evidence="2">Aldo/keto reductase family oxidoreductase</fullName>
        <ecNumber evidence="2">1.-.-.-</ecNumber>
    </submittedName>
</protein>
<dbReference type="PANTHER" id="PTHR43364:SF1">
    <property type="entry name" value="OXIDOREDUCTASE YDHF"/>
    <property type="match status" value="1"/>
</dbReference>
<feature type="domain" description="NADP-dependent oxidoreductase" evidence="1">
    <location>
        <begin position="11"/>
        <end position="284"/>
    </location>
</feature>
<evidence type="ECO:0000313" key="2">
    <source>
        <dbReference type="EMBL" id="MFD2586436.1"/>
    </source>
</evidence>
<keyword evidence="2" id="KW-0560">Oxidoreductase</keyword>
<dbReference type="Gene3D" id="3.20.20.100">
    <property type="entry name" value="NADP-dependent oxidoreductase domain"/>
    <property type="match status" value="1"/>
</dbReference>
<dbReference type="InterPro" id="IPR036812">
    <property type="entry name" value="NAD(P)_OxRdtase_dom_sf"/>
</dbReference>
<comment type="caution">
    <text evidence="2">The sequence shown here is derived from an EMBL/GenBank/DDBJ whole genome shotgun (WGS) entry which is preliminary data.</text>
</comment>
<dbReference type="CDD" id="cd19092">
    <property type="entry name" value="AKR_BsYcsN_EcYdhF-like"/>
    <property type="match status" value="1"/>
</dbReference>
<sequence length="295" mass="33749">MLSKENISPFIIGTMRLGKWGSNLSTKEYERFIEGCLDLGLIDFDHADIYGHYTTETEFGTVLKDRSDLRKKMRITTKCGIKLTSENRPQHNIKSYDLSAKHIRDSVEISLKELSTDYLDVLLLHRPDYLFDPNEIAEVFSDLKKEGKVLSFGVSNFSPSQFDLLNAYTPLITNQVQISLLHRNSFEDGTLDQCQKLGIIPCAWSPLGGGELFKETTDKSILRIQKTLKKLSKKYNLTEDQLLYVWLRKHPAGIIPVLGTSKLERIITAQKSLNTSLSHEEWYMLWESALGREVD</sequence>
<dbReference type="Pfam" id="PF00248">
    <property type="entry name" value="Aldo_ket_red"/>
    <property type="match status" value="1"/>
</dbReference>
<dbReference type="SUPFAM" id="SSF51430">
    <property type="entry name" value="NAD(P)-linked oxidoreductase"/>
    <property type="match status" value="1"/>
</dbReference>
<dbReference type="InterPro" id="IPR050523">
    <property type="entry name" value="AKR_Detox_Biosynth"/>
</dbReference>
<dbReference type="GO" id="GO:0016491">
    <property type="term" value="F:oxidoreductase activity"/>
    <property type="evidence" value="ECO:0007669"/>
    <property type="project" value="UniProtKB-KW"/>
</dbReference>
<keyword evidence="3" id="KW-1185">Reference proteome</keyword>
<evidence type="ECO:0000259" key="1">
    <source>
        <dbReference type="Pfam" id="PF00248"/>
    </source>
</evidence>
<organism evidence="2 3">
    <name type="scientific">Croceitalea marina</name>
    <dbReference type="NCBI Taxonomy" id="1775166"/>
    <lineage>
        <taxon>Bacteria</taxon>
        <taxon>Pseudomonadati</taxon>
        <taxon>Bacteroidota</taxon>
        <taxon>Flavobacteriia</taxon>
        <taxon>Flavobacteriales</taxon>
        <taxon>Flavobacteriaceae</taxon>
        <taxon>Croceitalea</taxon>
    </lineage>
</organism>
<proteinExistence type="predicted"/>
<gene>
    <name evidence="2" type="ORF">ACFSQJ_05820</name>
</gene>
<dbReference type="InterPro" id="IPR020471">
    <property type="entry name" value="AKR"/>
</dbReference>
<dbReference type="Proteomes" id="UP001597526">
    <property type="component" value="Unassembled WGS sequence"/>
</dbReference>
<reference evidence="3" key="1">
    <citation type="journal article" date="2019" name="Int. J. Syst. Evol. Microbiol.">
        <title>The Global Catalogue of Microorganisms (GCM) 10K type strain sequencing project: providing services to taxonomists for standard genome sequencing and annotation.</title>
        <authorList>
            <consortium name="The Broad Institute Genomics Platform"/>
            <consortium name="The Broad Institute Genome Sequencing Center for Infectious Disease"/>
            <person name="Wu L."/>
            <person name="Ma J."/>
        </authorList>
    </citation>
    <scope>NUCLEOTIDE SEQUENCE [LARGE SCALE GENOMIC DNA]</scope>
    <source>
        <strain evidence="3">KCTC 52368</strain>
    </source>
</reference>
<dbReference type="EC" id="1.-.-.-" evidence="2"/>
<dbReference type="PRINTS" id="PR00069">
    <property type="entry name" value="ALDKETRDTASE"/>
</dbReference>